<evidence type="ECO:0000256" key="8">
    <source>
        <dbReference type="HAMAP-Rule" id="MF_01897"/>
    </source>
</evidence>
<evidence type="ECO:0000256" key="7">
    <source>
        <dbReference type="ARBA" id="ARBA00023235"/>
    </source>
</evidence>
<comment type="caution">
    <text evidence="11">The sequence shown here is derived from an EMBL/GenBank/DDBJ whole genome shotgun (WGS) entry which is preliminary data.</text>
</comment>
<dbReference type="Gene3D" id="1.10.268.10">
    <property type="entry name" value="Topoisomerase, domain 3"/>
    <property type="match status" value="1"/>
</dbReference>
<dbReference type="InterPro" id="IPR013760">
    <property type="entry name" value="Topo_IIA-like_dom_sf"/>
</dbReference>
<keyword evidence="12" id="KW-1185">Reference proteome</keyword>
<dbReference type="EC" id="5.6.2.2" evidence="8"/>
<dbReference type="Pfam" id="PF03989">
    <property type="entry name" value="DNA_gyraseA_C"/>
    <property type="match status" value="6"/>
</dbReference>
<dbReference type="Pfam" id="PF00521">
    <property type="entry name" value="DNA_topoisoIV"/>
    <property type="match status" value="1"/>
</dbReference>
<comment type="subunit">
    <text evidence="8">Heterotetramer, composed of two GyrA and two GyrB chains. In the heterotetramer, GyrA contains the active site tyrosine that forms a transient covalent intermediate with DNA, while GyrB binds cofactors and catalyzes ATP hydrolysis.</text>
</comment>
<dbReference type="PROSITE" id="PS52040">
    <property type="entry name" value="TOPO_IIA"/>
    <property type="match status" value="1"/>
</dbReference>
<dbReference type="SUPFAM" id="SSF101904">
    <property type="entry name" value="GyrA/ParC C-terminal domain-like"/>
    <property type="match status" value="1"/>
</dbReference>
<dbReference type="Proteomes" id="UP000738126">
    <property type="component" value="Unassembled WGS sequence"/>
</dbReference>
<dbReference type="CDD" id="cd00187">
    <property type="entry name" value="TOP4c"/>
    <property type="match status" value="1"/>
</dbReference>
<dbReference type="PANTHER" id="PTHR43493:SF5">
    <property type="entry name" value="DNA GYRASE SUBUNIT A, CHLOROPLASTIC_MITOCHONDRIAL"/>
    <property type="match status" value="1"/>
</dbReference>
<dbReference type="Gene3D" id="3.90.199.10">
    <property type="entry name" value="Topoisomerase II, domain 5"/>
    <property type="match status" value="1"/>
</dbReference>
<comment type="similarity">
    <text evidence="2 8">Belongs to the type II topoisomerase GyrA/ParC subunit family.</text>
</comment>
<keyword evidence="7 8" id="KW-0413">Isomerase</keyword>
<comment type="miscellaneous">
    <text evidence="8">Few gyrases are as efficient as E.coli at forming negative supercoils. Not all organisms have 2 type II topoisomerases; in organisms with a single type II topoisomerase this enzyme also has to decatenate newly replicated chromosomes.</text>
</comment>
<dbReference type="Gene3D" id="2.120.10.90">
    <property type="entry name" value="DNA gyrase/topoisomerase IV, subunit A, C-terminal"/>
    <property type="match status" value="1"/>
</dbReference>
<keyword evidence="3 8" id="KW-0547">Nucleotide-binding</keyword>
<dbReference type="InterPro" id="IPR050220">
    <property type="entry name" value="Type_II_DNA_Topoisomerases"/>
</dbReference>
<dbReference type="Gene3D" id="3.30.1360.40">
    <property type="match status" value="1"/>
</dbReference>
<dbReference type="NCBIfam" id="TIGR01063">
    <property type="entry name" value="gyrA"/>
    <property type="match status" value="1"/>
</dbReference>
<accession>A0ABS1E360</accession>
<evidence type="ECO:0000256" key="9">
    <source>
        <dbReference type="PROSITE-ProRule" id="PRU01384"/>
    </source>
</evidence>
<dbReference type="InterPro" id="IPR013757">
    <property type="entry name" value="Topo_IIA_A_a_sf"/>
</dbReference>
<organism evidence="11 12">
    <name type="scientific">Halorhodospira neutriphila</name>
    <dbReference type="NCBI Taxonomy" id="168379"/>
    <lineage>
        <taxon>Bacteria</taxon>
        <taxon>Pseudomonadati</taxon>
        <taxon>Pseudomonadota</taxon>
        <taxon>Gammaproteobacteria</taxon>
        <taxon>Chromatiales</taxon>
        <taxon>Ectothiorhodospiraceae</taxon>
        <taxon>Halorhodospira</taxon>
    </lineage>
</organism>
<evidence type="ECO:0000313" key="11">
    <source>
        <dbReference type="EMBL" id="MBK1726151.1"/>
    </source>
</evidence>
<proteinExistence type="inferred from homology"/>
<evidence type="ECO:0000256" key="2">
    <source>
        <dbReference type="ARBA" id="ARBA00008263"/>
    </source>
</evidence>
<dbReference type="SUPFAM" id="SSF56719">
    <property type="entry name" value="Type II DNA topoisomerase"/>
    <property type="match status" value="1"/>
</dbReference>
<dbReference type="InterPro" id="IPR002205">
    <property type="entry name" value="Topo_IIA_dom_A"/>
</dbReference>
<feature type="short sequence motif" description="GyrA-box" evidence="8">
    <location>
        <begin position="561"/>
        <end position="567"/>
    </location>
</feature>
<dbReference type="InterPro" id="IPR005743">
    <property type="entry name" value="GyrA"/>
</dbReference>
<dbReference type="PANTHER" id="PTHR43493">
    <property type="entry name" value="DNA GYRASE/TOPOISOMERASE SUBUNIT A"/>
    <property type="match status" value="1"/>
</dbReference>
<dbReference type="NCBIfam" id="NF004044">
    <property type="entry name" value="PRK05561.1"/>
    <property type="match status" value="1"/>
</dbReference>
<dbReference type="NCBIfam" id="NF004043">
    <property type="entry name" value="PRK05560.1"/>
    <property type="match status" value="1"/>
</dbReference>
<evidence type="ECO:0000256" key="1">
    <source>
        <dbReference type="ARBA" id="ARBA00000185"/>
    </source>
</evidence>
<comment type="function">
    <text evidence="8">A type II topoisomerase that negatively supercoils closed circular double-stranded (ds) DNA in an ATP-dependent manner to modulate DNA topology and maintain chromosomes in an underwound state. Negative supercoiling favors strand separation, and DNA replication, transcription, recombination and repair, all of which involve strand separation. Also able to catalyze the interconversion of other topological isomers of dsDNA rings, including catenanes and knotted rings. Type II topoisomerases break and join 2 DNA strands simultaneously in an ATP-dependent manner.</text>
</comment>
<name>A0ABS1E360_9GAMM</name>
<keyword evidence="8" id="KW-0963">Cytoplasm</keyword>
<dbReference type="SMART" id="SM00434">
    <property type="entry name" value="TOP4c"/>
    <property type="match status" value="1"/>
</dbReference>
<evidence type="ECO:0000256" key="3">
    <source>
        <dbReference type="ARBA" id="ARBA00022741"/>
    </source>
</evidence>
<keyword evidence="5 8" id="KW-0799">Topoisomerase</keyword>
<evidence type="ECO:0000256" key="4">
    <source>
        <dbReference type="ARBA" id="ARBA00022840"/>
    </source>
</evidence>
<dbReference type="EMBL" id="NRSH01000026">
    <property type="protein sequence ID" value="MBK1726151.1"/>
    <property type="molecule type" value="Genomic_DNA"/>
</dbReference>
<evidence type="ECO:0000256" key="5">
    <source>
        <dbReference type="ARBA" id="ARBA00023029"/>
    </source>
</evidence>
<sequence length="848" mass="94132">MSGVAREILPVNLEDEMRQSYLDYAMSVIVGRALPDVRDGLKPVHRRVLYAMRELGNDYNKAYKKSARVVGDVIGKYHPHGDAAVYDTIVRLAQPFSMRYRLVDGQGNFGSIDGDSPAAMRYTEVRMARLAHELLADIDKETVDFVDNYDGSEQEPQVLPTRLPNLLVNGGAGIAVGMATNIPPHNLREVLNACIALVDDEQLPVESLIELMPAPDLPTGGIIFGTAGIHQAYRTGRGRMVLRARAEVEEMDSGRERIVVTELPFQVNKARLVEKIAELVKERRLEGISELRDESDKEGIRIVLELKRGEVGEVVLNNLYRHTQMQTVFGINMVALHEGEPRTLSLKQILEAFIRHRREVVTRRTIYELRKARERAHVLEGLAVALANIDEVVALIKAASGPAEAREALARRDWRPGVVTEMLQRAGAHATRPEGLEAGAGLDEAQGVYRLSPAQAQAILDLRLHRLTGMEQDKIVDEYGGLLERIGELIHILDSGERLMEVIREELAEIRDGYGDGRKTEIREDTAELSLEDLISEEDMVVTLSHQGYVKAQPLTGYRAQRRGGRGKSATAMKDEDFIDKLFIANTHDTLLCFSSTGKCYWRKVYELPQGSRSSRGRPILNLLPLEEGERINAVVPVREFDEEHFVFMATHNGTVKKTPLSHFSRPRSSGIIAVELRDDDTLVDAEITDGSREVMLLSDAGKALRFPESEVRAMGRTATGVRGIRLEAGQRVIALLILGEGDILTATEHGYGKRTPVAEYPRRGRGGLGVICIRTTERNGRVVGAVQAAEDDEIMLVSRNGTLVRTPVADVSRVGRNTQGVKLISLDEDEQLVGLERVEGLAEEPEE</sequence>
<dbReference type="InterPro" id="IPR013758">
    <property type="entry name" value="Topo_IIA_A/C_ab"/>
</dbReference>
<keyword evidence="4 8" id="KW-0067">ATP-binding</keyword>
<comment type="catalytic activity">
    <reaction evidence="1 8 9">
        <text>ATP-dependent breakage, passage and rejoining of double-stranded DNA.</text>
        <dbReference type="EC" id="5.6.2.2"/>
    </reaction>
</comment>
<dbReference type="RefSeq" id="WP_200256953.1">
    <property type="nucleotide sequence ID" value="NZ_NRSH01000026.1"/>
</dbReference>
<dbReference type="InterPro" id="IPR035516">
    <property type="entry name" value="Gyrase/topoIV_suA_C"/>
</dbReference>
<dbReference type="InterPro" id="IPR006691">
    <property type="entry name" value="GyrA/parC_rep"/>
</dbReference>
<dbReference type="HAMAP" id="MF_01897">
    <property type="entry name" value="GyrA"/>
    <property type="match status" value="1"/>
</dbReference>
<evidence type="ECO:0000256" key="6">
    <source>
        <dbReference type="ARBA" id="ARBA00023125"/>
    </source>
</evidence>
<keyword evidence="6 8" id="KW-0238">DNA-binding</keyword>
<evidence type="ECO:0000313" key="12">
    <source>
        <dbReference type="Proteomes" id="UP000738126"/>
    </source>
</evidence>
<comment type="subcellular location">
    <subcellularLocation>
        <location evidence="8">Cytoplasm</location>
    </subcellularLocation>
</comment>
<evidence type="ECO:0000259" key="10">
    <source>
        <dbReference type="PROSITE" id="PS52040"/>
    </source>
</evidence>
<gene>
    <name evidence="8" type="primary">gyrA</name>
    <name evidence="11" type="ORF">CKO13_03750</name>
</gene>
<reference evidence="11 12" key="1">
    <citation type="journal article" date="2020" name="Microorganisms">
        <title>Osmotic Adaptation and Compatible Solute Biosynthesis of Phototrophic Bacteria as Revealed from Genome Analyses.</title>
        <authorList>
            <person name="Imhoff J.F."/>
            <person name="Rahn T."/>
            <person name="Kunzel S."/>
            <person name="Keller A."/>
            <person name="Neulinger S.C."/>
        </authorList>
    </citation>
    <scope>NUCLEOTIDE SEQUENCE [LARGE SCALE GENOMIC DNA]</scope>
    <source>
        <strain evidence="11 12">DSM 15116</strain>
    </source>
</reference>
<feature type="domain" description="Topo IIA-type catalytic" evidence="10">
    <location>
        <begin position="34"/>
        <end position="534"/>
    </location>
</feature>
<feature type="active site" description="O-(5'-phospho-DNA)-tyrosine intermediate" evidence="8 9">
    <location>
        <position position="122"/>
    </location>
</feature>
<protein>
    <recommendedName>
        <fullName evidence="8">DNA gyrase subunit A</fullName>
        <ecNumber evidence="8">5.6.2.2</ecNumber>
    </recommendedName>
</protein>